<dbReference type="PANTHER" id="PTHR16489:SF11">
    <property type="entry name" value="PROTEIN PHOSPHATASE 1 REGULATORY SUBUNIT 15B"/>
    <property type="match status" value="1"/>
</dbReference>
<dbReference type="FunCoup" id="A0A6P7ZUY3">
    <property type="interactions" value="1080"/>
</dbReference>
<dbReference type="AlphaFoldDB" id="A0A6P7ZUY3"/>
<evidence type="ECO:0000259" key="3">
    <source>
        <dbReference type="Pfam" id="PF10472"/>
    </source>
</evidence>
<dbReference type="GeneID" id="115481703"/>
<feature type="region of interest" description="Disordered" evidence="2">
    <location>
        <begin position="203"/>
        <end position="240"/>
    </location>
</feature>
<dbReference type="GO" id="GO:0005783">
    <property type="term" value="C:endoplasmic reticulum"/>
    <property type="evidence" value="ECO:0007669"/>
    <property type="project" value="TreeGrafter"/>
</dbReference>
<evidence type="ECO:0000313" key="5">
    <source>
        <dbReference type="Proteomes" id="UP000515156"/>
    </source>
</evidence>
<keyword evidence="5" id="KW-1185">Reference proteome</keyword>
<reference evidence="6" key="1">
    <citation type="submission" date="2025-08" db="UniProtKB">
        <authorList>
            <consortium name="RefSeq"/>
        </authorList>
    </citation>
    <scope>IDENTIFICATION</scope>
</reference>
<evidence type="ECO:0000256" key="1">
    <source>
        <dbReference type="ARBA" id="ARBA00010161"/>
    </source>
</evidence>
<dbReference type="InterPro" id="IPR019512">
    <property type="entry name" value="Prot_Pase1_reg-su15B_N"/>
</dbReference>
<dbReference type="GO" id="GO:0000164">
    <property type="term" value="C:protein phosphatase type 1 complex"/>
    <property type="evidence" value="ECO:0007669"/>
    <property type="project" value="TreeGrafter"/>
</dbReference>
<organism evidence="5 6">
    <name type="scientific">Microcaecilia unicolor</name>
    <dbReference type="NCBI Taxonomy" id="1415580"/>
    <lineage>
        <taxon>Eukaryota</taxon>
        <taxon>Metazoa</taxon>
        <taxon>Chordata</taxon>
        <taxon>Craniata</taxon>
        <taxon>Vertebrata</taxon>
        <taxon>Euteleostomi</taxon>
        <taxon>Amphibia</taxon>
        <taxon>Gymnophiona</taxon>
        <taxon>Siphonopidae</taxon>
        <taxon>Microcaecilia</taxon>
    </lineage>
</organism>
<accession>A0A6P7ZUY3</accession>
<evidence type="ECO:0000259" key="4">
    <source>
        <dbReference type="Pfam" id="PF10488"/>
    </source>
</evidence>
<evidence type="ECO:0000313" key="6">
    <source>
        <dbReference type="RefSeq" id="XP_030076900.1"/>
    </source>
</evidence>
<dbReference type="GO" id="GO:0034976">
    <property type="term" value="P:response to endoplasmic reticulum stress"/>
    <property type="evidence" value="ECO:0007669"/>
    <property type="project" value="TreeGrafter"/>
</dbReference>
<evidence type="ECO:0000256" key="2">
    <source>
        <dbReference type="SAM" id="MobiDB-lite"/>
    </source>
</evidence>
<dbReference type="KEGG" id="muo:115481703"/>
<dbReference type="GO" id="GO:0051246">
    <property type="term" value="P:regulation of protein metabolic process"/>
    <property type="evidence" value="ECO:0007669"/>
    <property type="project" value="UniProtKB-ARBA"/>
</dbReference>
<feature type="domain" description="Protein phosphatase 1 regulatory subunit 15A/B C-terminal" evidence="4">
    <location>
        <begin position="319"/>
        <end position="530"/>
    </location>
</feature>
<protein>
    <submittedName>
        <fullName evidence="6">Protein phosphatase 1 regulatory subunit 15B</fullName>
    </submittedName>
</protein>
<sequence>MEPAVGATPVDRAEKRAAQGSWWLKLLGHLCRLLLERLVPGRWLQLMGRLSVLGPGAALQEEDEEPQAKEGLRGCLGPEAASSHHHPFLVASKDQLSFWEADLLDGHINNMVSYVLGPGVGQAQGLSWVGPGYTLCGDLSALQEALCEVKKGERWKEQVPEIQQLRMKRLQFLFQDRVEVLPSPDQDHGYCSLEEGLLNAKPEADSDQGLHQGGQKSFTPEDPQGKESPAEQPGQSYSNSCQTAVEGQTCVEEDLPVSARPVCNNKLISYILGAASSDEEDSSSHSEEDWDSEEEEEVDCDDDGFNSEGTLSDCDSRNQDFGNLLLCNSFSNVDPYNPQNFTATIQTDACVLEDVSPKSDVQDASWRESPPGSQFSSSGEEDDDSEESADEAENLKLWNSFSNCEDPYNPLHFKATFQTAVRKQNNRTGLGLANSQCCVLPYWVQPKENHGVGILNTDQPGSPPREAKRKKVTFLDKITEYYVSDEEDRKGCWEEFARDRCRFQKRIQETEEAIGYCLSTEHRQKILDQLQKGCS</sequence>
<dbReference type="Pfam" id="PF10488">
    <property type="entry name" value="PP1c_bdg"/>
    <property type="match status" value="1"/>
</dbReference>
<feature type="domain" description="Protein phosphatase 1 regulatory subunit 15B N-terminal" evidence="3">
    <location>
        <begin position="156"/>
        <end position="196"/>
    </location>
</feature>
<dbReference type="InterPro" id="IPR051254">
    <property type="entry name" value="PPP1R15"/>
</dbReference>
<dbReference type="InterPro" id="IPR019523">
    <property type="entry name" value="Prot_Pase1_reg-su15A/B_C"/>
</dbReference>
<dbReference type="CTD" id="84919"/>
<dbReference type="GO" id="GO:0019888">
    <property type="term" value="F:protein phosphatase regulator activity"/>
    <property type="evidence" value="ECO:0007669"/>
    <property type="project" value="TreeGrafter"/>
</dbReference>
<dbReference type="PANTHER" id="PTHR16489">
    <property type="entry name" value="GH11727P"/>
    <property type="match status" value="1"/>
</dbReference>
<dbReference type="Pfam" id="PF10472">
    <property type="entry name" value="CReP_N"/>
    <property type="match status" value="1"/>
</dbReference>
<gene>
    <name evidence="6" type="primary">PPP1R15B</name>
</gene>
<dbReference type="RefSeq" id="XP_030076900.1">
    <property type="nucleotide sequence ID" value="XM_030221040.1"/>
</dbReference>
<dbReference type="OrthoDB" id="5976067at2759"/>
<comment type="similarity">
    <text evidence="1">Belongs to the PPP1R15 family.</text>
</comment>
<dbReference type="Proteomes" id="UP000515156">
    <property type="component" value="Chromosome 12"/>
</dbReference>
<dbReference type="InParanoid" id="A0A6P7ZUY3"/>
<feature type="compositionally biased region" description="Acidic residues" evidence="2">
    <location>
        <begin position="288"/>
        <end position="305"/>
    </location>
</feature>
<feature type="region of interest" description="Disordered" evidence="2">
    <location>
        <begin position="274"/>
        <end position="312"/>
    </location>
</feature>
<name>A0A6P7ZUY3_9AMPH</name>
<feature type="region of interest" description="Disordered" evidence="2">
    <location>
        <begin position="360"/>
        <end position="392"/>
    </location>
</feature>
<feature type="compositionally biased region" description="Acidic residues" evidence="2">
    <location>
        <begin position="379"/>
        <end position="392"/>
    </location>
</feature>
<proteinExistence type="inferred from homology"/>